<dbReference type="EMBL" id="HBGH01003933">
    <property type="protein sequence ID" value="CAD9229701.1"/>
    <property type="molecule type" value="Transcribed_RNA"/>
</dbReference>
<protein>
    <recommendedName>
        <fullName evidence="6">PCI domain-containing protein</fullName>
    </recommendedName>
</protein>
<evidence type="ECO:0000256" key="5">
    <source>
        <dbReference type="SAM" id="MobiDB-lite"/>
    </source>
</evidence>
<keyword evidence="4" id="KW-0539">Nucleus</keyword>
<dbReference type="InterPro" id="IPR036390">
    <property type="entry name" value="WH_DNA-bd_sf"/>
</dbReference>
<dbReference type="Pfam" id="PF01399">
    <property type="entry name" value="PCI"/>
    <property type="match status" value="1"/>
</dbReference>
<dbReference type="PANTHER" id="PTHR10758:SF1">
    <property type="entry name" value="COP9 SIGNALOSOME COMPLEX SUBUNIT 3"/>
    <property type="match status" value="1"/>
</dbReference>
<comment type="subcellular location">
    <subcellularLocation>
        <location evidence="2">Cytoplasm</location>
    </subcellularLocation>
    <subcellularLocation>
        <location evidence="1">Nucleus</location>
    </subcellularLocation>
</comment>
<dbReference type="Gene3D" id="1.25.40.570">
    <property type="match status" value="1"/>
</dbReference>
<dbReference type="GO" id="GO:0008180">
    <property type="term" value="C:COP9 signalosome"/>
    <property type="evidence" value="ECO:0007669"/>
    <property type="project" value="TreeGrafter"/>
</dbReference>
<sequence length="192" mass="22373">MYERCSVSELQTYIERNEQDFVRDCMLGLVKQLIPELRRRKIQTLTRVYATAKLVTIQKKLGLRSTEEVEDIVVDMVQRGQIQARIDQEACLVRFENPPASVDGSYHVLALLGKNEEADRRLIEMYMRESMSSMSLLKSLHDEIDVDRRVQRGDGGETEDAQSNAEQPVVIVEDYEDERDQRRWSATPPRRR</sequence>
<dbReference type="InterPro" id="IPR050756">
    <property type="entry name" value="CSN3"/>
</dbReference>
<keyword evidence="3" id="KW-0963">Cytoplasm</keyword>
<evidence type="ECO:0000259" key="6">
    <source>
        <dbReference type="PROSITE" id="PS50250"/>
    </source>
</evidence>
<evidence type="ECO:0000256" key="1">
    <source>
        <dbReference type="ARBA" id="ARBA00004123"/>
    </source>
</evidence>
<proteinExistence type="predicted"/>
<gene>
    <name evidence="7" type="ORF">CCAE0312_LOCUS2166</name>
</gene>
<dbReference type="PANTHER" id="PTHR10758">
    <property type="entry name" value="26S PROTEASOME NON-ATPASE REGULATORY SUBUNIT 3/COP9 SIGNALOSOME COMPLEX SUBUNIT 3"/>
    <property type="match status" value="1"/>
</dbReference>
<feature type="region of interest" description="Disordered" evidence="5">
    <location>
        <begin position="152"/>
        <end position="192"/>
    </location>
</feature>
<dbReference type="AlphaFoldDB" id="A0A7S1T9T4"/>
<dbReference type="GO" id="GO:0005737">
    <property type="term" value="C:cytoplasm"/>
    <property type="evidence" value="ECO:0007669"/>
    <property type="project" value="UniProtKB-SubCell"/>
</dbReference>
<evidence type="ECO:0000313" key="7">
    <source>
        <dbReference type="EMBL" id="CAD9229701.1"/>
    </source>
</evidence>
<organism evidence="7">
    <name type="scientific">Compsopogon caeruleus</name>
    <dbReference type="NCBI Taxonomy" id="31354"/>
    <lineage>
        <taxon>Eukaryota</taxon>
        <taxon>Rhodophyta</taxon>
        <taxon>Compsopogonophyceae</taxon>
        <taxon>Compsopogonales</taxon>
        <taxon>Compsopogonaceae</taxon>
        <taxon>Compsopogon</taxon>
    </lineage>
</organism>
<feature type="domain" description="PCI" evidence="6">
    <location>
        <begin position="1"/>
        <end position="100"/>
    </location>
</feature>
<name>A0A7S1T9T4_9RHOD</name>
<evidence type="ECO:0000256" key="3">
    <source>
        <dbReference type="ARBA" id="ARBA00022490"/>
    </source>
</evidence>
<evidence type="ECO:0000256" key="4">
    <source>
        <dbReference type="ARBA" id="ARBA00023242"/>
    </source>
</evidence>
<dbReference type="InterPro" id="IPR000717">
    <property type="entry name" value="PCI_dom"/>
</dbReference>
<reference evidence="7" key="1">
    <citation type="submission" date="2021-01" db="EMBL/GenBank/DDBJ databases">
        <authorList>
            <person name="Corre E."/>
            <person name="Pelletier E."/>
            <person name="Niang G."/>
            <person name="Scheremetjew M."/>
            <person name="Finn R."/>
            <person name="Kale V."/>
            <person name="Holt S."/>
            <person name="Cochrane G."/>
            <person name="Meng A."/>
            <person name="Brown T."/>
            <person name="Cohen L."/>
        </authorList>
    </citation>
    <scope>NUCLEOTIDE SEQUENCE</scope>
    <source>
        <strain evidence="7">SAG 36.94</strain>
    </source>
</reference>
<accession>A0A7S1T9T4</accession>
<evidence type="ECO:0000256" key="2">
    <source>
        <dbReference type="ARBA" id="ARBA00004496"/>
    </source>
</evidence>
<dbReference type="SUPFAM" id="SSF46785">
    <property type="entry name" value="Winged helix' DNA-binding domain"/>
    <property type="match status" value="1"/>
</dbReference>
<dbReference type="PROSITE" id="PS50250">
    <property type="entry name" value="PCI"/>
    <property type="match status" value="1"/>
</dbReference>
<dbReference type="GO" id="GO:0006511">
    <property type="term" value="P:ubiquitin-dependent protein catabolic process"/>
    <property type="evidence" value="ECO:0007669"/>
    <property type="project" value="TreeGrafter"/>
</dbReference>
<dbReference type="SMART" id="SM00088">
    <property type="entry name" value="PINT"/>
    <property type="match status" value="1"/>
</dbReference>